<dbReference type="EMBL" id="CP141615">
    <property type="protein sequence ID" value="WRP17171.1"/>
    <property type="molecule type" value="Genomic_DNA"/>
</dbReference>
<gene>
    <name evidence="3" type="ORF">U7230_13960</name>
</gene>
<dbReference type="Proteomes" id="UP001332192">
    <property type="component" value="Chromosome"/>
</dbReference>
<comment type="similarity">
    <text evidence="1">Belongs to the DnaB/DnaD family.</text>
</comment>
<name>A0ABZ1BWJ1_9FIRM</name>
<dbReference type="InterPro" id="IPR034829">
    <property type="entry name" value="DnaD-like_sf"/>
</dbReference>
<proteinExistence type="inferred from homology"/>
<evidence type="ECO:0000313" key="4">
    <source>
        <dbReference type="Proteomes" id="UP001332192"/>
    </source>
</evidence>
<keyword evidence="4" id="KW-1185">Reference proteome</keyword>
<evidence type="ECO:0000259" key="2">
    <source>
        <dbReference type="Pfam" id="PF07261"/>
    </source>
</evidence>
<accession>A0ABZ1BWJ1</accession>
<feature type="domain" description="DnaB/C C-terminal" evidence="2">
    <location>
        <begin position="67"/>
        <end position="117"/>
    </location>
</feature>
<reference evidence="3 4" key="1">
    <citation type="journal article" date="2024" name="Front. Microbiol.">
        <title>Novel thermophilic genera Geochorda gen. nov. and Carboxydochorda gen. nov. from the deep terrestrial subsurface reveal the ecophysiological diversity in the class Limnochordia.</title>
        <authorList>
            <person name="Karnachuk O.V."/>
            <person name="Lukina A.P."/>
            <person name="Avakyan M.R."/>
            <person name="Kadnikov V.V."/>
            <person name="Begmatov S."/>
            <person name="Beletsky A.V."/>
            <person name="Vlasova K.G."/>
            <person name="Novikov A.A."/>
            <person name="Shcherbakova V.A."/>
            <person name="Mardanov A.V."/>
            <person name="Ravin N.V."/>
        </authorList>
    </citation>
    <scope>NUCLEOTIDE SEQUENCE [LARGE SCALE GENOMIC DNA]</scope>
    <source>
        <strain evidence="3 4">L945</strain>
    </source>
</reference>
<sequence>MHRVGRAGRPGLARLRPSALLRSWVAALKAARIMDVWSGGAGRSLVRPEHRAVLDWYRARLGVPRVAEADCLLGWMTTRGMGPEVVVLAIEATAHSRQPGFTQLEATLRRWYEQGVRCWTDLCRR</sequence>
<dbReference type="SUPFAM" id="SSF158499">
    <property type="entry name" value="DnaD domain-like"/>
    <property type="match status" value="1"/>
</dbReference>
<evidence type="ECO:0000256" key="1">
    <source>
        <dbReference type="ARBA" id="ARBA00093462"/>
    </source>
</evidence>
<organism evidence="3 4">
    <name type="scientific">Carboxydichorda subterranea</name>
    <dbReference type="NCBI Taxonomy" id="3109565"/>
    <lineage>
        <taxon>Bacteria</taxon>
        <taxon>Bacillati</taxon>
        <taxon>Bacillota</taxon>
        <taxon>Limnochordia</taxon>
        <taxon>Limnochordales</taxon>
        <taxon>Geochordaceae</taxon>
        <taxon>Carboxydichorda</taxon>
    </lineage>
</organism>
<dbReference type="InterPro" id="IPR006343">
    <property type="entry name" value="DnaB/C_C"/>
</dbReference>
<dbReference type="Gene3D" id="1.10.10.630">
    <property type="entry name" value="DnaD domain-like"/>
    <property type="match status" value="1"/>
</dbReference>
<dbReference type="Pfam" id="PF07261">
    <property type="entry name" value="DnaB_2"/>
    <property type="match status" value="1"/>
</dbReference>
<evidence type="ECO:0000313" key="3">
    <source>
        <dbReference type="EMBL" id="WRP17171.1"/>
    </source>
</evidence>
<dbReference type="RefSeq" id="WP_324716443.1">
    <property type="nucleotide sequence ID" value="NZ_CP141615.1"/>
</dbReference>
<protein>
    <submittedName>
        <fullName evidence="3">DnaD domain protein</fullName>
    </submittedName>
</protein>